<dbReference type="SUPFAM" id="SSF54427">
    <property type="entry name" value="NTF2-like"/>
    <property type="match status" value="1"/>
</dbReference>
<proteinExistence type="inferred from homology"/>
<accession>A0A1I5CUM7</accession>
<sequence>MPFADLADADRCPCLSGETYGLCCAPFHRGQAGAPTAERLMRSRYSAFVAGDVDYLLRSWHPSTRPASLELDPELGWYRLDILATRHGGLLDHDGVVEFRAFYRSADGRGEQHEVSRFVRDGRAWTYLDAA</sequence>
<dbReference type="Proteomes" id="UP000198867">
    <property type="component" value="Unassembled WGS sequence"/>
</dbReference>
<dbReference type="AlphaFoldDB" id="A0A1I5CUM7"/>
<dbReference type="Pfam" id="PF02810">
    <property type="entry name" value="SEC-C"/>
    <property type="match status" value="1"/>
</dbReference>
<protein>
    <recommendedName>
        <fullName evidence="2">UPF0225 protein SAMN05216219_2586</fullName>
    </recommendedName>
</protein>
<dbReference type="InterPro" id="IPR048469">
    <property type="entry name" value="YchJ-like_M"/>
</dbReference>
<organism evidence="4 5">
    <name type="scientific">Mycetocola miduiensis</name>
    <dbReference type="NCBI Taxonomy" id="995034"/>
    <lineage>
        <taxon>Bacteria</taxon>
        <taxon>Bacillati</taxon>
        <taxon>Actinomycetota</taxon>
        <taxon>Actinomycetes</taxon>
        <taxon>Micrococcales</taxon>
        <taxon>Microbacteriaceae</taxon>
        <taxon>Mycetocola</taxon>
    </lineage>
</organism>
<gene>
    <name evidence="4" type="ORF">SAMN05216219_2586</name>
</gene>
<comment type="similarity">
    <text evidence="1 2">Belongs to the UPF0225 family.</text>
</comment>
<evidence type="ECO:0000256" key="2">
    <source>
        <dbReference type="HAMAP-Rule" id="MF_00612"/>
    </source>
</evidence>
<evidence type="ECO:0000313" key="5">
    <source>
        <dbReference type="Proteomes" id="UP000198867"/>
    </source>
</evidence>
<dbReference type="RefSeq" id="WP_090712053.1">
    <property type="nucleotide sequence ID" value="NZ_FOVM01000007.1"/>
</dbReference>
<reference evidence="5" key="1">
    <citation type="submission" date="2016-10" db="EMBL/GenBank/DDBJ databases">
        <authorList>
            <person name="Varghese N."/>
            <person name="Submissions S."/>
        </authorList>
    </citation>
    <scope>NUCLEOTIDE SEQUENCE [LARGE SCALE GENOMIC DNA]</scope>
    <source>
        <strain evidence="5">CGMCC 1.11101</strain>
    </source>
</reference>
<keyword evidence="5" id="KW-1185">Reference proteome</keyword>
<dbReference type="InterPro" id="IPR004027">
    <property type="entry name" value="SEC_C_motif"/>
</dbReference>
<evidence type="ECO:0000256" key="1">
    <source>
        <dbReference type="ARBA" id="ARBA00010839"/>
    </source>
</evidence>
<dbReference type="Pfam" id="PF17775">
    <property type="entry name" value="YchJ_M-like"/>
    <property type="match status" value="1"/>
</dbReference>
<dbReference type="OrthoDB" id="21421at2"/>
<dbReference type="HAMAP" id="MF_00612">
    <property type="entry name" value="UPF0225"/>
    <property type="match status" value="1"/>
</dbReference>
<dbReference type="Gene3D" id="3.10.450.50">
    <property type="match status" value="1"/>
</dbReference>
<evidence type="ECO:0000313" key="4">
    <source>
        <dbReference type="EMBL" id="SFN90685.1"/>
    </source>
</evidence>
<evidence type="ECO:0000259" key="3">
    <source>
        <dbReference type="Pfam" id="PF17775"/>
    </source>
</evidence>
<dbReference type="PANTHER" id="PTHR33747:SF1">
    <property type="entry name" value="ADENYLATE CYCLASE-ASSOCIATED CAP C-TERMINAL DOMAIN-CONTAINING PROTEIN"/>
    <property type="match status" value="1"/>
</dbReference>
<dbReference type="InterPro" id="IPR032710">
    <property type="entry name" value="NTF2-like_dom_sf"/>
</dbReference>
<feature type="domain" description="YchJ-like middle NTF2-like" evidence="3">
    <location>
        <begin position="36"/>
        <end position="130"/>
    </location>
</feature>
<dbReference type="EMBL" id="FOVM01000007">
    <property type="protein sequence ID" value="SFN90685.1"/>
    <property type="molecule type" value="Genomic_DNA"/>
</dbReference>
<dbReference type="PANTHER" id="PTHR33747">
    <property type="entry name" value="UPF0225 PROTEIN SCO1677"/>
    <property type="match status" value="1"/>
</dbReference>
<dbReference type="STRING" id="995034.SAMN05216219_2586"/>
<name>A0A1I5CUM7_9MICO</name>
<dbReference type="InterPro" id="IPR023006">
    <property type="entry name" value="YchJ-like"/>
</dbReference>